<accession>A0A094QAE3</accession>
<gene>
    <name evidence="3" type="ORF">GM51_3085</name>
</gene>
<evidence type="ECO:0000256" key="2">
    <source>
        <dbReference type="SAM" id="Phobius"/>
    </source>
</evidence>
<dbReference type="EMBL" id="JNSL01000011">
    <property type="protein sequence ID" value="KGA21200.1"/>
    <property type="molecule type" value="Genomic_DNA"/>
</dbReference>
<evidence type="ECO:0000313" key="3">
    <source>
        <dbReference type="EMBL" id="KGA21200.1"/>
    </source>
</evidence>
<dbReference type="AlphaFoldDB" id="A0A094QAE3"/>
<feature type="transmembrane region" description="Helical" evidence="2">
    <location>
        <begin position="61"/>
        <end position="82"/>
    </location>
</feature>
<comment type="caution">
    <text evidence="3">The sequence shown here is derived from an EMBL/GenBank/DDBJ whole genome shotgun (WGS) entry which is preliminary data.</text>
</comment>
<protein>
    <submittedName>
        <fullName evidence="3">Uncharacterized protein</fullName>
    </submittedName>
</protein>
<evidence type="ECO:0000256" key="1">
    <source>
        <dbReference type="SAM" id="MobiDB-lite"/>
    </source>
</evidence>
<dbReference type="InterPro" id="IPR045713">
    <property type="entry name" value="DUF6069"/>
</dbReference>
<feature type="transmembrane region" description="Helical" evidence="2">
    <location>
        <begin position="12"/>
        <end position="41"/>
    </location>
</feature>
<organism evidence="3">
    <name type="scientific">freshwater metagenome</name>
    <dbReference type="NCBI Taxonomy" id="449393"/>
    <lineage>
        <taxon>unclassified sequences</taxon>
        <taxon>metagenomes</taxon>
        <taxon>ecological metagenomes</taxon>
    </lineage>
</organism>
<feature type="transmembrane region" description="Helical" evidence="2">
    <location>
        <begin position="91"/>
        <end position="114"/>
    </location>
</feature>
<keyword evidence="2" id="KW-0812">Transmembrane</keyword>
<reference evidence="3" key="1">
    <citation type="submission" date="2014-06" db="EMBL/GenBank/DDBJ databases">
        <title>Key roles for freshwater Actinobacteria revealed by deep metagenomic sequencing.</title>
        <authorList>
            <person name="Ghai R."/>
            <person name="Mizuno C.M."/>
            <person name="Picazo A."/>
            <person name="Camacho A."/>
            <person name="Rodriguez-Valera F."/>
        </authorList>
    </citation>
    <scope>NUCLEOTIDE SEQUENCE</scope>
</reference>
<feature type="transmembrane region" description="Helical" evidence="2">
    <location>
        <begin position="120"/>
        <end position="141"/>
    </location>
</feature>
<dbReference type="Pfam" id="PF19545">
    <property type="entry name" value="DUF6069"/>
    <property type="match status" value="1"/>
</dbReference>
<sequence length="203" mass="21260">MAKQVRQITPLAIRIWLVGITATAFAAAANVGWLLICTGAFNLKILVPSGFQSTTYVDATQLRITVSTAIAGLIATVMAVVLSKLVIGPRIWFLVSGLAIGLASIYGAVTLQGISLPVKFALGMMHILATGFIVLPIAEALKVRESDLHRADRNYHDHFDNKSSGVIPASAASGSSKNATAENLNETKVIPLDSADGGTSSSD</sequence>
<feature type="compositionally biased region" description="Polar residues" evidence="1">
    <location>
        <begin position="172"/>
        <end position="186"/>
    </location>
</feature>
<keyword evidence="2" id="KW-0472">Membrane</keyword>
<feature type="region of interest" description="Disordered" evidence="1">
    <location>
        <begin position="166"/>
        <end position="203"/>
    </location>
</feature>
<proteinExistence type="predicted"/>
<keyword evidence="2" id="KW-1133">Transmembrane helix</keyword>
<name>A0A094QAE3_9ZZZZ</name>